<dbReference type="STRING" id="37916.MCHLDSM_02394"/>
<dbReference type="Gene3D" id="3.20.20.30">
    <property type="entry name" value="Luciferase-like domain"/>
    <property type="match status" value="1"/>
</dbReference>
<evidence type="ECO:0000313" key="7">
    <source>
        <dbReference type="Proteomes" id="UP000036513"/>
    </source>
</evidence>
<accession>A0A0J6W9Z0</accession>
<keyword evidence="1" id="KW-0285">Flavoprotein</keyword>
<keyword evidence="7" id="KW-1185">Reference proteome</keyword>
<dbReference type="EMBL" id="JYNL01000020">
    <property type="protein sequence ID" value="KMO78477.1"/>
    <property type="molecule type" value="Genomic_DNA"/>
</dbReference>
<dbReference type="PATRIC" id="fig|37916.4.peg.2313"/>
<dbReference type="InterPro" id="IPR036661">
    <property type="entry name" value="Luciferase-like_sf"/>
</dbReference>
<name>A0A0J6W9Z0_9MYCO</name>
<dbReference type="InterPro" id="IPR050172">
    <property type="entry name" value="SsuD_RutA_monooxygenase"/>
</dbReference>
<evidence type="ECO:0000259" key="5">
    <source>
        <dbReference type="Pfam" id="PF00296"/>
    </source>
</evidence>
<dbReference type="RefSeq" id="WP_048470026.1">
    <property type="nucleotide sequence ID" value="NZ_JYNL01000020.1"/>
</dbReference>
<dbReference type="AlphaFoldDB" id="A0A0J6W9Z0"/>
<evidence type="ECO:0000256" key="4">
    <source>
        <dbReference type="ARBA" id="ARBA00023033"/>
    </source>
</evidence>
<evidence type="ECO:0000256" key="2">
    <source>
        <dbReference type="ARBA" id="ARBA00022643"/>
    </source>
</evidence>
<proteinExistence type="predicted"/>
<keyword evidence="3 6" id="KW-0560">Oxidoreductase</keyword>
<keyword evidence="4 6" id="KW-0503">Monooxygenase</keyword>
<dbReference type="GO" id="GO:0008726">
    <property type="term" value="F:alkanesulfonate monooxygenase activity"/>
    <property type="evidence" value="ECO:0007669"/>
    <property type="project" value="UniProtKB-EC"/>
</dbReference>
<dbReference type="SUPFAM" id="SSF51679">
    <property type="entry name" value="Bacterial luciferase-like"/>
    <property type="match status" value="1"/>
</dbReference>
<feature type="domain" description="Luciferase-like" evidence="5">
    <location>
        <begin position="6"/>
        <end position="243"/>
    </location>
</feature>
<dbReference type="PANTHER" id="PTHR42847:SF4">
    <property type="entry name" value="ALKANESULFONATE MONOOXYGENASE-RELATED"/>
    <property type="match status" value="1"/>
</dbReference>
<dbReference type="EC" id="1.14.14.5" evidence="6"/>
<dbReference type="Pfam" id="PF00296">
    <property type="entry name" value="Bac_luciferase"/>
    <property type="match status" value="1"/>
</dbReference>
<evidence type="ECO:0000256" key="3">
    <source>
        <dbReference type="ARBA" id="ARBA00023002"/>
    </source>
</evidence>
<dbReference type="InterPro" id="IPR011251">
    <property type="entry name" value="Luciferase-like_dom"/>
</dbReference>
<dbReference type="SMR" id="A0A0J6W9Z0"/>
<comment type="caution">
    <text evidence="6">The sequence shown here is derived from an EMBL/GenBank/DDBJ whole genome shotgun (WGS) entry which is preliminary data.</text>
</comment>
<keyword evidence="2" id="KW-0288">FMN</keyword>
<reference evidence="6 7" key="1">
    <citation type="journal article" date="2015" name="Genome Biol. Evol.">
        <title>Characterization of Three Mycobacterium spp. with Potential Use in Bioremediation by Genome Sequencing and Comparative Genomics.</title>
        <authorList>
            <person name="Das S."/>
            <person name="Pettersson B.M."/>
            <person name="Behra P.R."/>
            <person name="Ramesh M."/>
            <person name="Dasgupta S."/>
            <person name="Bhattacharya A."/>
            <person name="Kirsebom L.A."/>
        </authorList>
    </citation>
    <scope>NUCLEOTIDE SEQUENCE [LARGE SCALE GENOMIC DNA]</scope>
    <source>
        <strain evidence="6 7">DSM 43826</strain>
    </source>
</reference>
<organism evidence="6 7">
    <name type="scientific">Mycolicibacterium chlorophenolicum</name>
    <dbReference type="NCBI Taxonomy" id="37916"/>
    <lineage>
        <taxon>Bacteria</taxon>
        <taxon>Bacillati</taxon>
        <taxon>Actinomycetota</taxon>
        <taxon>Actinomycetes</taxon>
        <taxon>Mycobacteriales</taxon>
        <taxon>Mycobacteriaceae</taxon>
        <taxon>Mycolicibacterium</taxon>
    </lineage>
</organism>
<evidence type="ECO:0000256" key="1">
    <source>
        <dbReference type="ARBA" id="ARBA00022630"/>
    </source>
</evidence>
<evidence type="ECO:0000313" key="6">
    <source>
        <dbReference type="EMBL" id="KMO78477.1"/>
    </source>
</evidence>
<dbReference type="Proteomes" id="UP000036513">
    <property type="component" value="Unassembled WGS sequence"/>
</dbReference>
<protein>
    <submittedName>
        <fullName evidence="6">Methanesulfonate monooxygenase</fullName>
        <ecNumber evidence="6">1.14.14.5</ecNumber>
    </submittedName>
</protein>
<sequence>MSRPEIGVYLPHMGFTYQEVLRRTRRCDELGIESLWLYDHLYAPGMPDLPSLEAWTLATALLSNTERIRIGHMVLCNQFRHPVMLAKMATTLDQISGGRLTLGVGSGSLDDEHRRGGFDWGTFAQRSGRLGETLEILHQAFDEERITHAGNHFTVSDMPVKPGPVQRPRPPIVVGGVGAKYTLPLVARYADVWNVPTYALGDLENAIAALRSACEAVGRDPASIVMSIEAVAALARDDAALPAVRDAAEKRFGGPGFGLHEAGLIGTPAAVADRLRELIGMGFGQIVLFTHDRCSDETLDLLAGEVIPAL</sequence>
<dbReference type="PANTHER" id="PTHR42847">
    <property type="entry name" value="ALKANESULFONATE MONOOXYGENASE"/>
    <property type="match status" value="1"/>
</dbReference>
<gene>
    <name evidence="6" type="primary">msuD_3</name>
    <name evidence="6" type="ORF">MCHLDSM_02394</name>
</gene>
<dbReference type="GO" id="GO:0046306">
    <property type="term" value="P:alkanesulfonate catabolic process"/>
    <property type="evidence" value="ECO:0007669"/>
    <property type="project" value="TreeGrafter"/>
</dbReference>